<feature type="signal peptide" evidence="1">
    <location>
        <begin position="1"/>
        <end position="21"/>
    </location>
</feature>
<dbReference type="GO" id="GO:0048251">
    <property type="term" value="P:elastic fiber assembly"/>
    <property type="evidence" value="ECO:0007669"/>
    <property type="project" value="TreeGrafter"/>
</dbReference>
<dbReference type="GO" id="GO:0005615">
    <property type="term" value="C:extracellular space"/>
    <property type="evidence" value="ECO:0007669"/>
    <property type="project" value="TreeGrafter"/>
</dbReference>
<sequence>MKMSPLIILLLLRYVDQPCDSHLPDDCKSISTTKPEQPSGVYIYPVGDRSAVQVYCDMESVGGGWTVFQRRMEVCELLQPWDQYKFALVALLRVLAWRQLQPQPYLILNYDQMSIAFEQDADLDRLATHQQTEKSPREQ</sequence>
<dbReference type="InterPro" id="IPR036056">
    <property type="entry name" value="Fibrinogen-like_C"/>
</dbReference>
<dbReference type="Proteomes" id="UP001279410">
    <property type="component" value="Unassembled WGS sequence"/>
</dbReference>
<dbReference type="InterPro" id="IPR002181">
    <property type="entry name" value="Fibrinogen_a/b/g_C_dom"/>
</dbReference>
<feature type="non-terminal residue" evidence="3">
    <location>
        <position position="139"/>
    </location>
</feature>
<evidence type="ECO:0000259" key="2">
    <source>
        <dbReference type="PROSITE" id="PS51406"/>
    </source>
</evidence>
<reference evidence="3" key="1">
    <citation type="submission" date="2022-08" db="EMBL/GenBank/DDBJ databases">
        <title>Genome sequencing of akame (Lates japonicus).</title>
        <authorList>
            <person name="Hashiguchi Y."/>
            <person name="Takahashi H."/>
        </authorList>
    </citation>
    <scope>NUCLEOTIDE SEQUENCE</scope>
    <source>
        <strain evidence="3">Kochi</strain>
    </source>
</reference>
<evidence type="ECO:0000313" key="4">
    <source>
        <dbReference type="Proteomes" id="UP001279410"/>
    </source>
</evidence>
<evidence type="ECO:0000256" key="1">
    <source>
        <dbReference type="SAM" id="SignalP"/>
    </source>
</evidence>
<name>A0AAD3NIB6_LATJO</name>
<protein>
    <submittedName>
        <fullName evidence="3">Microfibril-associated glycoprotein 4-like isoform X2</fullName>
    </submittedName>
</protein>
<evidence type="ECO:0000313" key="3">
    <source>
        <dbReference type="EMBL" id="GLD75177.1"/>
    </source>
</evidence>
<dbReference type="PANTHER" id="PTHR19143">
    <property type="entry name" value="FIBRINOGEN/TENASCIN/ANGIOPOEITIN"/>
    <property type="match status" value="1"/>
</dbReference>
<keyword evidence="4" id="KW-1185">Reference proteome</keyword>
<dbReference type="Gene3D" id="3.90.215.10">
    <property type="entry name" value="Gamma Fibrinogen, chain A, domain 1"/>
    <property type="match status" value="1"/>
</dbReference>
<accession>A0AAD3NIB6</accession>
<organism evidence="3 4">
    <name type="scientific">Lates japonicus</name>
    <name type="common">Japanese lates</name>
    <dbReference type="NCBI Taxonomy" id="270547"/>
    <lineage>
        <taxon>Eukaryota</taxon>
        <taxon>Metazoa</taxon>
        <taxon>Chordata</taxon>
        <taxon>Craniata</taxon>
        <taxon>Vertebrata</taxon>
        <taxon>Euteleostomi</taxon>
        <taxon>Actinopterygii</taxon>
        <taxon>Neopterygii</taxon>
        <taxon>Teleostei</taxon>
        <taxon>Neoteleostei</taxon>
        <taxon>Acanthomorphata</taxon>
        <taxon>Carangaria</taxon>
        <taxon>Carangaria incertae sedis</taxon>
        <taxon>Centropomidae</taxon>
        <taxon>Lates</taxon>
    </lineage>
</organism>
<keyword evidence="1" id="KW-0732">Signal</keyword>
<proteinExistence type="predicted"/>
<dbReference type="AlphaFoldDB" id="A0AAD3NIB6"/>
<dbReference type="InterPro" id="IPR014716">
    <property type="entry name" value="Fibrinogen_a/b/g_C_1"/>
</dbReference>
<dbReference type="EMBL" id="BRZM01002761">
    <property type="protein sequence ID" value="GLD75177.1"/>
    <property type="molecule type" value="Genomic_DNA"/>
</dbReference>
<dbReference type="PANTHER" id="PTHR19143:SF225">
    <property type="entry name" value="MICROFIBRIL-ASSOCIATED GLYCOPROTEIN 4"/>
    <property type="match status" value="1"/>
</dbReference>
<comment type="caution">
    <text evidence="3">The sequence shown here is derived from an EMBL/GenBank/DDBJ whole genome shotgun (WGS) entry which is preliminary data.</text>
</comment>
<feature type="domain" description="Fibrinogen C-terminal" evidence="2">
    <location>
        <begin position="18"/>
        <end position="72"/>
    </location>
</feature>
<dbReference type="SUPFAM" id="SSF56496">
    <property type="entry name" value="Fibrinogen C-terminal domain-like"/>
    <property type="match status" value="1"/>
</dbReference>
<dbReference type="NCBIfam" id="NF040941">
    <property type="entry name" value="GGGWT_bact"/>
    <property type="match status" value="1"/>
</dbReference>
<dbReference type="Pfam" id="PF00147">
    <property type="entry name" value="Fibrinogen_C"/>
    <property type="match status" value="1"/>
</dbReference>
<dbReference type="PROSITE" id="PS51406">
    <property type="entry name" value="FIBRINOGEN_C_2"/>
    <property type="match status" value="1"/>
</dbReference>
<dbReference type="InterPro" id="IPR050373">
    <property type="entry name" value="Fibrinogen_C-term_domain"/>
</dbReference>
<gene>
    <name evidence="3" type="ORF">AKAME5_002651000</name>
</gene>
<feature type="chain" id="PRO_5042288281" evidence="1">
    <location>
        <begin position="22"/>
        <end position="139"/>
    </location>
</feature>